<dbReference type="AlphaFoldDB" id="F8K3L9"/>
<dbReference type="HOGENOM" id="CLU_133839_1_0_11"/>
<evidence type="ECO:0000313" key="2">
    <source>
        <dbReference type="EMBL" id="AEW96339.1"/>
    </source>
</evidence>
<dbReference type="Pfam" id="PF19608">
    <property type="entry name" value="DUF6113"/>
    <property type="match status" value="1"/>
</dbReference>
<dbReference type="PATRIC" id="fig|1003195.11.peg.5427"/>
<evidence type="ECO:0000256" key="1">
    <source>
        <dbReference type="SAM" id="Phobius"/>
    </source>
</evidence>
<name>F8K3L9_STREN</name>
<feature type="transmembrane region" description="Helical" evidence="1">
    <location>
        <begin position="106"/>
        <end position="125"/>
    </location>
</feature>
<accession>F8K3L9</accession>
<dbReference type="STRING" id="1003195.SCATT_39680"/>
<dbReference type="Proteomes" id="UP000007842">
    <property type="component" value="Chromosome"/>
</dbReference>
<proteinExistence type="predicted"/>
<dbReference type="eggNOG" id="ENOG50333MW">
    <property type="taxonomic scope" value="Bacteria"/>
</dbReference>
<feature type="transmembrane region" description="Helical" evidence="1">
    <location>
        <begin position="72"/>
        <end position="90"/>
    </location>
</feature>
<organism evidence="2 3">
    <name type="scientific">Streptantibioticus cattleyicolor (strain ATCC 35852 / DSM 46488 / JCM 4925 / NBRC 14057 / NRRL 8057)</name>
    <name type="common">Streptomyces cattleya</name>
    <dbReference type="NCBI Taxonomy" id="1003195"/>
    <lineage>
        <taxon>Bacteria</taxon>
        <taxon>Bacillati</taxon>
        <taxon>Actinomycetota</taxon>
        <taxon>Actinomycetes</taxon>
        <taxon>Kitasatosporales</taxon>
        <taxon>Streptomycetaceae</taxon>
        <taxon>Streptantibioticus</taxon>
    </lineage>
</organism>
<keyword evidence="1" id="KW-1133">Transmembrane helix</keyword>
<dbReference type="InterPro" id="IPR046095">
    <property type="entry name" value="DUF6113"/>
</dbReference>
<feature type="transmembrane region" description="Helical" evidence="1">
    <location>
        <begin position="46"/>
        <end position="65"/>
    </location>
</feature>
<sequence>MSAADSGTRPPRGPLAGVPLALVYVGLGLLGVLVAVAGSLVQGGWFPGGLVLALAGSAGLFHGGGRLTGNRLGSAVPTVLWFLTVMYLSVTRPEGDFMFTAGAGPYVYLLGGMAIGVICATLPHRTPPPGGPGRR</sequence>
<evidence type="ECO:0000313" key="3">
    <source>
        <dbReference type="Proteomes" id="UP000007842"/>
    </source>
</evidence>
<feature type="transmembrane region" description="Helical" evidence="1">
    <location>
        <begin position="21"/>
        <end position="40"/>
    </location>
</feature>
<accession>G8WUP6</accession>
<keyword evidence="1" id="KW-0472">Membrane</keyword>
<dbReference type="KEGG" id="sct:SCAT_3983"/>
<dbReference type="RefSeq" id="WP_014144697.1">
    <property type="nucleotide sequence ID" value="NC_016111.1"/>
</dbReference>
<dbReference type="KEGG" id="scy:SCATT_39680"/>
<reference evidence="3" key="1">
    <citation type="submission" date="2011-12" db="EMBL/GenBank/DDBJ databases">
        <title>Complete genome sequence of Streptomyces cattleya strain DSM 46488.</title>
        <authorList>
            <person name="Ou H.-Y."/>
            <person name="Li P."/>
            <person name="Zhao C."/>
            <person name="O'Hagan D."/>
            <person name="Deng Z."/>
        </authorList>
    </citation>
    <scope>NUCLEOTIDE SEQUENCE [LARGE SCALE GENOMIC DNA]</scope>
    <source>
        <strain evidence="3">ATCC 35852 / DSM 46488 / JCM 4925 / NBRC 14057 / NRRL 8057</strain>
    </source>
</reference>
<dbReference type="EMBL" id="CP003219">
    <property type="protein sequence ID" value="AEW96339.1"/>
    <property type="molecule type" value="Genomic_DNA"/>
</dbReference>
<protein>
    <submittedName>
        <fullName evidence="2">Integral membrane protein</fullName>
    </submittedName>
</protein>
<keyword evidence="1" id="KW-0812">Transmembrane</keyword>
<keyword evidence="3" id="KW-1185">Reference proteome</keyword>
<dbReference type="OrthoDB" id="4338760at2"/>
<gene>
    <name evidence="2" type="ordered locus">SCATT_39680</name>
</gene>